<protein>
    <submittedName>
        <fullName evidence="3">Glycoside hydrolase family 16 protein</fullName>
    </submittedName>
</protein>
<proteinExistence type="inferred from homology"/>
<comment type="caution">
    <text evidence="3">The sequence shown here is derived from an EMBL/GenBank/DDBJ whole genome shotgun (WGS) entry which is preliminary data.</text>
</comment>
<dbReference type="InterPro" id="IPR013320">
    <property type="entry name" value="ConA-like_dom_sf"/>
</dbReference>
<dbReference type="CDD" id="cd08023">
    <property type="entry name" value="GH16_laminarinase_like"/>
    <property type="match status" value="1"/>
</dbReference>
<evidence type="ECO:0000313" key="3">
    <source>
        <dbReference type="EMBL" id="MEA5257896.1"/>
    </source>
</evidence>
<evidence type="ECO:0000256" key="1">
    <source>
        <dbReference type="ARBA" id="ARBA00006865"/>
    </source>
</evidence>
<gene>
    <name evidence="3" type="ORF">VB264_08865</name>
</gene>
<dbReference type="Gene3D" id="2.60.120.200">
    <property type="match status" value="1"/>
</dbReference>
<dbReference type="SUPFAM" id="SSF49899">
    <property type="entry name" value="Concanavalin A-like lectins/glucanases"/>
    <property type="match status" value="1"/>
</dbReference>
<accession>A0ABU5QLF5</accession>
<dbReference type="EMBL" id="JAYFUL010000011">
    <property type="protein sequence ID" value="MEA5257896.1"/>
    <property type="molecule type" value="Genomic_DNA"/>
</dbReference>
<feature type="domain" description="GH16" evidence="2">
    <location>
        <begin position="1"/>
        <end position="292"/>
    </location>
</feature>
<organism evidence="3 4">
    <name type="scientific">Arcicella aquatica</name>
    <dbReference type="NCBI Taxonomy" id="217141"/>
    <lineage>
        <taxon>Bacteria</taxon>
        <taxon>Pseudomonadati</taxon>
        <taxon>Bacteroidota</taxon>
        <taxon>Cytophagia</taxon>
        <taxon>Cytophagales</taxon>
        <taxon>Flectobacillaceae</taxon>
        <taxon>Arcicella</taxon>
    </lineage>
</organism>
<dbReference type="GO" id="GO:0016787">
    <property type="term" value="F:hydrolase activity"/>
    <property type="evidence" value="ECO:0007669"/>
    <property type="project" value="UniProtKB-KW"/>
</dbReference>
<keyword evidence="3" id="KW-0378">Hydrolase</keyword>
<dbReference type="InterPro" id="IPR050546">
    <property type="entry name" value="Glycosyl_Hydrlase_16"/>
</dbReference>
<evidence type="ECO:0000259" key="2">
    <source>
        <dbReference type="PROSITE" id="PS51762"/>
    </source>
</evidence>
<evidence type="ECO:0000313" key="4">
    <source>
        <dbReference type="Proteomes" id="UP001304671"/>
    </source>
</evidence>
<dbReference type="RefSeq" id="WP_323248589.1">
    <property type="nucleotide sequence ID" value="NZ_JAYFUL010000011.1"/>
</dbReference>
<name>A0ABU5QLF5_9BACT</name>
<keyword evidence="4" id="KW-1185">Reference proteome</keyword>
<dbReference type="PANTHER" id="PTHR10963">
    <property type="entry name" value="GLYCOSYL HYDROLASE-RELATED"/>
    <property type="match status" value="1"/>
</dbReference>
<dbReference type="Pfam" id="PF00722">
    <property type="entry name" value="Glyco_hydro_16"/>
    <property type="match status" value="1"/>
</dbReference>
<dbReference type="InterPro" id="IPR000757">
    <property type="entry name" value="Beta-glucanase-like"/>
</dbReference>
<dbReference type="Proteomes" id="UP001304671">
    <property type="component" value="Unassembled WGS sequence"/>
</dbReference>
<dbReference type="PANTHER" id="PTHR10963:SF55">
    <property type="entry name" value="GLYCOSIDE HYDROLASE FAMILY 16 PROTEIN"/>
    <property type="match status" value="1"/>
</dbReference>
<sequence length="292" mass="34097">MNFIPQICNMMKHLFALIIALLFVFDTVAQDISIQKKWAKDGYKLAWSDEFDKNGEPNPANWSYEKGFVRNHELQWYQPQNATCENGYLVIEAKREQRPNPNYIEGSKDWRKNRPMIDFSSSCMITAGKKSWQYGRFEMRARIDISQGIWPAWWTLGVEKDWPANGEIDIMEFYRGRLLANIACLSANKRAEWHSNTFAVDSLGGANWAAQFHVWRMDWEKDFIALYVDDQLLNKVLMKELVNKDGTGFNPFQQPHYMLLDLAIGGDNGGDPYKSTFPSRFEVDYVRVYQKE</sequence>
<dbReference type="PROSITE" id="PS51762">
    <property type="entry name" value="GH16_2"/>
    <property type="match status" value="1"/>
</dbReference>
<reference evidence="3 4" key="1">
    <citation type="submission" date="2023-12" db="EMBL/GenBank/DDBJ databases">
        <title>Novel species of the genus Arcicella isolated from rivers.</title>
        <authorList>
            <person name="Lu H."/>
        </authorList>
    </citation>
    <scope>NUCLEOTIDE SEQUENCE [LARGE SCALE GENOMIC DNA]</scope>
    <source>
        <strain evidence="3 4">LMG 21963</strain>
    </source>
</reference>
<comment type="similarity">
    <text evidence="1">Belongs to the glycosyl hydrolase 16 family.</text>
</comment>